<comment type="caution">
    <text evidence="2">The sequence shown here is derived from an EMBL/GenBank/DDBJ whole genome shotgun (WGS) entry which is preliminary data.</text>
</comment>
<accession>A0A8J2JT06</accession>
<feature type="chain" id="PRO_5035257617" description="ER-bound oxygenase mpaB/mpaB'/Rubber oxygenase catalytic domain-containing protein" evidence="1">
    <location>
        <begin position="24"/>
        <end position="416"/>
    </location>
</feature>
<dbReference type="PANTHER" id="PTHR37159">
    <property type="entry name" value="GH11867P"/>
    <property type="match status" value="1"/>
</dbReference>
<dbReference type="PANTHER" id="PTHR37159:SF1">
    <property type="entry name" value="GH11867P"/>
    <property type="match status" value="1"/>
</dbReference>
<gene>
    <name evidence="2" type="ORF">AFUS01_LOCUS12316</name>
</gene>
<evidence type="ECO:0000256" key="1">
    <source>
        <dbReference type="SAM" id="SignalP"/>
    </source>
</evidence>
<evidence type="ECO:0008006" key="4">
    <source>
        <dbReference type="Google" id="ProtNLM"/>
    </source>
</evidence>
<organism evidence="2 3">
    <name type="scientific">Allacma fusca</name>
    <dbReference type="NCBI Taxonomy" id="39272"/>
    <lineage>
        <taxon>Eukaryota</taxon>
        <taxon>Metazoa</taxon>
        <taxon>Ecdysozoa</taxon>
        <taxon>Arthropoda</taxon>
        <taxon>Hexapoda</taxon>
        <taxon>Collembola</taxon>
        <taxon>Symphypleona</taxon>
        <taxon>Sminthuridae</taxon>
        <taxon>Allacma</taxon>
    </lineage>
</organism>
<dbReference type="EMBL" id="CAJVCH010096673">
    <property type="protein sequence ID" value="CAG7723218.1"/>
    <property type="molecule type" value="Genomic_DNA"/>
</dbReference>
<keyword evidence="1" id="KW-0732">Signal</keyword>
<reference evidence="2" key="1">
    <citation type="submission" date="2021-06" db="EMBL/GenBank/DDBJ databases">
        <authorList>
            <person name="Hodson N. C."/>
            <person name="Mongue J. A."/>
            <person name="Jaron S. K."/>
        </authorList>
    </citation>
    <scope>NUCLEOTIDE SEQUENCE</scope>
</reference>
<protein>
    <recommendedName>
        <fullName evidence="4">ER-bound oxygenase mpaB/mpaB'/Rubber oxygenase catalytic domain-containing protein</fullName>
    </recommendedName>
</protein>
<name>A0A8J2JT06_9HEXA</name>
<dbReference type="AlphaFoldDB" id="A0A8J2JT06"/>
<sequence length="416" mass="48010">MTPSKLIILLTVFVVGAVERANSDSEKECLSRNDYDHKAVHDLLSRSQNTVGDFKRLTDFPCWFDVDLARIGQEFARRHFGQLFISNTLASILLFTHPQIQPVLLLARADDTLKQRTKGDLATAQQIFLWYQADVLSPEWFQSVQNIRKIHSSVAAQIKTRNNTNIHNPDNPPDHWRNFQRDEKMWEAFYLDLKQLDTPKVRERLVPFKFSSPYKFNQYLLLITHWFFAGLPVLNPRQLGISNHTERDLQGFLHLWSVIAYNVGLEEEFVFCKGTLDQWKECIEYLKYFFVTHYLPHLLNMNLEAELLIQGQAEVIKQFVPGIPLEFWLITLLENHLNVPGTHLRKHVKLVPGAFGSLIDWFSTKAANEVDFFRGVLNKSILTALQVASLRSFGNPGNNLTHVASDHYSCSTYLLG</sequence>
<feature type="signal peptide" evidence="1">
    <location>
        <begin position="1"/>
        <end position="23"/>
    </location>
</feature>
<evidence type="ECO:0000313" key="3">
    <source>
        <dbReference type="Proteomes" id="UP000708208"/>
    </source>
</evidence>
<evidence type="ECO:0000313" key="2">
    <source>
        <dbReference type="EMBL" id="CAG7723218.1"/>
    </source>
</evidence>
<proteinExistence type="predicted"/>
<dbReference type="OrthoDB" id="6361347at2759"/>
<keyword evidence="3" id="KW-1185">Reference proteome</keyword>
<dbReference type="Proteomes" id="UP000708208">
    <property type="component" value="Unassembled WGS sequence"/>
</dbReference>